<proteinExistence type="predicted"/>
<evidence type="ECO:0000256" key="1">
    <source>
        <dbReference type="ARBA" id="ARBA00022737"/>
    </source>
</evidence>
<dbReference type="EMBL" id="DUZY01000001">
    <property type="protein sequence ID" value="DAD18476.1"/>
    <property type="molecule type" value="Genomic_DNA"/>
</dbReference>
<dbReference type="InterPro" id="IPR011990">
    <property type="entry name" value="TPR-like_helical_dom_sf"/>
</dbReference>
<dbReference type="PANTHER" id="PTHR47926:SF357">
    <property type="entry name" value="PENTATRICOPEPTIDE REPEAT-CONTAINING PROTEIN"/>
    <property type="match status" value="1"/>
</dbReference>
<dbReference type="InterPro" id="IPR046960">
    <property type="entry name" value="PPR_At4g14850-like_plant"/>
</dbReference>
<evidence type="ECO:0000313" key="4">
    <source>
        <dbReference type="Proteomes" id="UP000607653"/>
    </source>
</evidence>
<dbReference type="PROSITE" id="PS51375">
    <property type="entry name" value="PPR"/>
    <property type="match status" value="1"/>
</dbReference>
<protein>
    <recommendedName>
        <fullName evidence="5">Pentatricopeptide repeat-containing protein</fullName>
    </recommendedName>
</protein>
<evidence type="ECO:0000256" key="2">
    <source>
        <dbReference type="PROSITE-ProRule" id="PRU00708"/>
    </source>
</evidence>
<comment type="caution">
    <text evidence="3">The sequence shown here is derived from an EMBL/GenBank/DDBJ whole genome shotgun (WGS) entry which is preliminary data.</text>
</comment>
<accession>A0A822XHJ3</accession>
<reference evidence="3 4" key="1">
    <citation type="journal article" date="2020" name="Mol. Biol. Evol.">
        <title>Distinct Expression and Methylation Patterns for Genes with Different Fates following a Single Whole-Genome Duplication in Flowering Plants.</title>
        <authorList>
            <person name="Shi T."/>
            <person name="Rahmani R.S."/>
            <person name="Gugger P.F."/>
            <person name="Wang M."/>
            <person name="Li H."/>
            <person name="Zhang Y."/>
            <person name="Li Z."/>
            <person name="Wang Q."/>
            <person name="Van de Peer Y."/>
            <person name="Marchal K."/>
            <person name="Chen J."/>
        </authorList>
    </citation>
    <scope>NUCLEOTIDE SEQUENCE [LARGE SCALE GENOMIC DNA]</scope>
    <source>
        <tissue evidence="3">Leaf</tissue>
    </source>
</reference>
<feature type="repeat" description="PPR" evidence="2">
    <location>
        <begin position="5"/>
        <end position="39"/>
    </location>
</feature>
<evidence type="ECO:0008006" key="5">
    <source>
        <dbReference type="Google" id="ProtNLM"/>
    </source>
</evidence>
<gene>
    <name evidence="3" type="ORF">HUJ06_019939</name>
</gene>
<dbReference type="Gene3D" id="1.25.40.10">
    <property type="entry name" value="Tetratricopeptide repeat domain"/>
    <property type="match status" value="1"/>
</dbReference>
<dbReference type="GO" id="GO:0003723">
    <property type="term" value="F:RNA binding"/>
    <property type="evidence" value="ECO:0007669"/>
    <property type="project" value="InterPro"/>
</dbReference>
<keyword evidence="1" id="KW-0677">Repeat</keyword>
<organism evidence="3 4">
    <name type="scientific">Nelumbo nucifera</name>
    <name type="common">Sacred lotus</name>
    <dbReference type="NCBI Taxonomy" id="4432"/>
    <lineage>
        <taxon>Eukaryota</taxon>
        <taxon>Viridiplantae</taxon>
        <taxon>Streptophyta</taxon>
        <taxon>Embryophyta</taxon>
        <taxon>Tracheophyta</taxon>
        <taxon>Spermatophyta</taxon>
        <taxon>Magnoliopsida</taxon>
        <taxon>Proteales</taxon>
        <taxon>Nelumbonaceae</taxon>
        <taxon>Nelumbo</taxon>
    </lineage>
</organism>
<sequence>MPDKNVVSWNVVIGGYSQMGHNEEVVNLFIKTIREGLRPNESTFPCVLSATANITALWMGKSFHACDIKSLGKHNVFVGNSLINFYTKCGSMEDSWIAFDILAQRVLFLGIL</sequence>
<evidence type="ECO:0000313" key="3">
    <source>
        <dbReference type="EMBL" id="DAD18476.1"/>
    </source>
</evidence>
<dbReference type="Pfam" id="PF13041">
    <property type="entry name" value="PPR_2"/>
    <property type="match status" value="1"/>
</dbReference>
<dbReference type="Proteomes" id="UP000607653">
    <property type="component" value="Unassembled WGS sequence"/>
</dbReference>
<dbReference type="InterPro" id="IPR002885">
    <property type="entry name" value="PPR_rpt"/>
</dbReference>
<dbReference type="AlphaFoldDB" id="A0A822XHJ3"/>
<name>A0A822XHJ3_NELNU</name>
<keyword evidence="4" id="KW-1185">Reference proteome</keyword>
<dbReference type="GO" id="GO:0009451">
    <property type="term" value="P:RNA modification"/>
    <property type="evidence" value="ECO:0007669"/>
    <property type="project" value="InterPro"/>
</dbReference>
<dbReference type="PANTHER" id="PTHR47926">
    <property type="entry name" value="PENTATRICOPEPTIDE REPEAT-CONTAINING PROTEIN"/>
    <property type="match status" value="1"/>
</dbReference>